<feature type="coiled-coil region" evidence="1">
    <location>
        <begin position="426"/>
        <end position="460"/>
    </location>
</feature>
<dbReference type="EMBL" id="CP049740">
    <property type="protein sequence ID" value="QII81725.1"/>
    <property type="molecule type" value="Genomic_DNA"/>
</dbReference>
<dbReference type="SUPFAM" id="SSF49785">
    <property type="entry name" value="Galactose-binding domain-like"/>
    <property type="match status" value="1"/>
</dbReference>
<dbReference type="Proteomes" id="UP000501451">
    <property type="component" value="Chromosome"/>
</dbReference>
<keyword evidence="5" id="KW-1185">Reference proteome</keyword>
<dbReference type="KEGG" id="jar:G7057_04045"/>
<dbReference type="FunFam" id="3.30.70.270:FF:000001">
    <property type="entry name" value="Diguanylate cyclase domain protein"/>
    <property type="match status" value="1"/>
</dbReference>
<dbReference type="AlphaFoldDB" id="A0A6G7K8Z5"/>
<evidence type="ECO:0000313" key="5">
    <source>
        <dbReference type="Proteomes" id="UP000501451"/>
    </source>
</evidence>
<dbReference type="Pfam" id="PF07695">
    <property type="entry name" value="7TMR-DISM_7TM"/>
    <property type="match status" value="1"/>
</dbReference>
<dbReference type="PANTHER" id="PTHR45138:SF9">
    <property type="entry name" value="DIGUANYLATE CYCLASE DGCM-RELATED"/>
    <property type="match status" value="1"/>
</dbReference>
<dbReference type="SMART" id="SM00267">
    <property type="entry name" value="GGDEF"/>
    <property type="match status" value="1"/>
</dbReference>
<dbReference type="CDD" id="cd01949">
    <property type="entry name" value="GGDEF"/>
    <property type="match status" value="1"/>
</dbReference>
<keyword evidence="2" id="KW-1133">Transmembrane helix</keyword>
<evidence type="ECO:0000256" key="2">
    <source>
        <dbReference type="SAM" id="Phobius"/>
    </source>
</evidence>
<dbReference type="Gene3D" id="3.30.70.270">
    <property type="match status" value="1"/>
</dbReference>
<dbReference type="PANTHER" id="PTHR45138">
    <property type="entry name" value="REGULATORY COMPONENTS OF SENSORY TRANSDUCTION SYSTEM"/>
    <property type="match status" value="1"/>
</dbReference>
<feature type="transmembrane region" description="Helical" evidence="2">
    <location>
        <begin position="331"/>
        <end position="348"/>
    </location>
</feature>
<feature type="transmembrane region" description="Helical" evidence="2">
    <location>
        <begin position="305"/>
        <end position="325"/>
    </location>
</feature>
<feature type="transmembrane region" description="Helical" evidence="2">
    <location>
        <begin position="211"/>
        <end position="230"/>
    </location>
</feature>
<accession>A0A6G7K8Z5</accession>
<dbReference type="InterPro" id="IPR011623">
    <property type="entry name" value="7TMR_DISM_rcpt_extracell_dom1"/>
</dbReference>
<evidence type="ECO:0000313" key="4">
    <source>
        <dbReference type="EMBL" id="QII81725.1"/>
    </source>
</evidence>
<gene>
    <name evidence="4" type="ORF">G7057_04045</name>
</gene>
<name>A0A6G7K8Z5_9LACT</name>
<feature type="transmembrane region" description="Helical" evidence="2">
    <location>
        <begin position="279"/>
        <end position="298"/>
    </location>
</feature>
<feature type="domain" description="GGDEF" evidence="3">
    <location>
        <begin position="488"/>
        <end position="625"/>
    </location>
</feature>
<dbReference type="InterPro" id="IPR050469">
    <property type="entry name" value="Diguanylate_Cyclase"/>
</dbReference>
<organism evidence="4 5">
    <name type="scientific">Jeotgalibaca arthritidis</name>
    <dbReference type="NCBI Taxonomy" id="1868794"/>
    <lineage>
        <taxon>Bacteria</taxon>
        <taxon>Bacillati</taxon>
        <taxon>Bacillota</taxon>
        <taxon>Bacilli</taxon>
        <taxon>Lactobacillales</taxon>
        <taxon>Carnobacteriaceae</taxon>
        <taxon>Jeotgalibaca</taxon>
    </lineage>
</organism>
<dbReference type="NCBIfam" id="TIGR00254">
    <property type="entry name" value="GGDEF"/>
    <property type="match status" value="1"/>
</dbReference>
<dbReference type="SUPFAM" id="SSF55073">
    <property type="entry name" value="Nucleotide cyclase"/>
    <property type="match status" value="1"/>
</dbReference>
<evidence type="ECO:0000259" key="3">
    <source>
        <dbReference type="PROSITE" id="PS50887"/>
    </source>
</evidence>
<keyword evidence="2" id="KW-0472">Membrane</keyword>
<feature type="transmembrane region" description="Helical" evidence="2">
    <location>
        <begin position="360"/>
        <end position="379"/>
    </location>
</feature>
<reference evidence="4 5" key="1">
    <citation type="journal article" date="2017" name="Int. J. Syst. Evol. Microbiol.">
        <title>Jeotgalibaca porci sp. nov. and Jeotgalibaca arthritidis sp. nov., isolated from pigs, and emended description of the genus Jeotgalibaca.</title>
        <authorList>
            <person name="Zamora L."/>
            <person name="Perez-Sancho M."/>
            <person name="Dominguez L."/>
            <person name="Fernandez-Garayzabal J.F."/>
            <person name="Vela A.I."/>
        </authorList>
    </citation>
    <scope>NUCLEOTIDE SEQUENCE [LARGE SCALE GENOMIC DNA]</scope>
    <source>
        <strain evidence="4 5">CECT 9157</strain>
    </source>
</reference>
<protein>
    <submittedName>
        <fullName evidence="4">Diguanylate cyclase</fullName>
    </submittedName>
</protein>
<dbReference type="PROSITE" id="PS50887">
    <property type="entry name" value="GGDEF"/>
    <property type="match status" value="1"/>
</dbReference>
<evidence type="ECO:0000256" key="1">
    <source>
        <dbReference type="SAM" id="Coils"/>
    </source>
</evidence>
<dbReference type="InterPro" id="IPR000160">
    <property type="entry name" value="GGDEF_dom"/>
</dbReference>
<dbReference type="Pfam" id="PF00990">
    <property type="entry name" value="GGDEF"/>
    <property type="match status" value="1"/>
</dbReference>
<dbReference type="InterPro" id="IPR029787">
    <property type="entry name" value="Nucleotide_cyclase"/>
</dbReference>
<dbReference type="InterPro" id="IPR008979">
    <property type="entry name" value="Galactose-bd-like_sf"/>
</dbReference>
<dbReference type="RefSeq" id="WP_166161534.1">
    <property type="nucleotide sequence ID" value="NZ_CP049740.1"/>
</dbReference>
<keyword evidence="1" id="KW-0175">Coiled coil</keyword>
<feature type="transmembrane region" description="Helical" evidence="2">
    <location>
        <begin position="237"/>
        <end position="259"/>
    </location>
</feature>
<proteinExistence type="predicted"/>
<dbReference type="GO" id="GO:0052621">
    <property type="term" value="F:diguanylate cyclase activity"/>
    <property type="evidence" value="ECO:0007669"/>
    <property type="project" value="TreeGrafter"/>
</dbReference>
<feature type="transmembrane region" description="Helical" evidence="2">
    <location>
        <begin position="391"/>
        <end position="409"/>
    </location>
</feature>
<dbReference type="InterPro" id="IPR043128">
    <property type="entry name" value="Rev_trsase/Diguanyl_cyclase"/>
</dbReference>
<keyword evidence="2" id="KW-0812">Transmembrane</keyword>
<sequence length="631" mass="72382">MERIKKFLLLLFLMVFTCLTVAPTVSFAVHGNEITAKNGVLDLRDINFEEHNYIEMSGEWGLYWNKFLNPEKVPDNPSTFVSFPHIWMGSEMNNETLPGEGHATYTLKIKVNEESLSTHKGLYVPLISNASKLWINGKLVSQIGEIGMSSKDERPTYNPQVITLDLDKPEFDLVLQVSNYSARNGGIWGEFLFGNAEELISMAEKRMLKEMFIIGGLTIVGFYHFVIYILRRKDRAALYFGILCLLIALRSLIVGEVILTDLLPNFSWEWLRKIEYWTISIAFPVFLLFLNAMFLNYIKKSILQMFLFISLLYSLFVLFTPAKVFSYTINFYQLIMTAMMLYVFFELTKAWKRNVPGVKILLISTVIFTGTALNDVLYYNEWIHTGDFTSVGLYIFILAQSIVLAIKYASTFQKVETLSIRLGELNNTLEERVQIRTSQLERSQNELKQLNQKLEILSNIDTLTNVPNRRSLNQNYEEVWEMNKDLLKPITVILIDIDCFKLFNDTYGHQKGDEVLKLVAQSLKNRLDMVGGFFARYGGEEFFALLDGKSVEEAVDIAKDMNDVIHKLKIQHKTSTVTDTVTISIGIAHSTSANLVEKEQLIRKADEALYHSKQIGGDSISLFYQNEIKHL</sequence>